<dbReference type="Proteomes" id="UP001363151">
    <property type="component" value="Unassembled WGS sequence"/>
</dbReference>
<comment type="caution">
    <text evidence="1">The sequence shown here is derived from an EMBL/GenBank/DDBJ whole genome shotgun (WGS) entry which is preliminary data.</text>
</comment>
<dbReference type="InterPro" id="IPR036412">
    <property type="entry name" value="HAD-like_sf"/>
</dbReference>
<evidence type="ECO:0000313" key="2">
    <source>
        <dbReference type="Proteomes" id="UP001363151"/>
    </source>
</evidence>
<name>A0ABR1FGX9_AURAN</name>
<dbReference type="InterPro" id="IPR023198">
    <property type="entry name" value="PGP-like_dom2"/>
</dbReference>
<dbReference type="Gene3D" id="3.40.50.1000">
    <property type="entry name" value="HAD superfamily/HAD-like"/>
    <property type="match status" value="1"/>
</dbReference>
<dbReference type="InterPro" id="IPR023214">
    <property type="entry name" value="HAD_sf"/>
</dbReference>
<dbReference type="Pfam" id="PF00702">
    <property type="entry name" value="Hydrolase"/>
    <property type="match status" value="1"/>
</dbReference>
<dbReference type="Gene3D" id="1.10.150.240">
    <property type="entry name" value="Putative phosphatase, domain 2"/>
    <property type="match status" value="1"/>
</dbReference>
<dbReference type="InterPro" id="IPR051806">
    <property type="entry name" value="HAD-like_SPP"/>
</dbReference>
<dbReference type="SUPFAM" id="SSF56784">
    <property type="entry name" value="HAD-like"/>
    <property type="match status" value="1"/>
</dbReference>
<dbReference type="PANTHER" id="PTHR43481">
    <property type="entry name" value="FRUCTOSE-1-PHOSPHATE PHOSPHATASE"/>
    <property type="match status" value="1"/>
</dbReference>
<organism evidence="1 2">
    <name type="scientific">Aureococcus anophagefferens</name>
    <name type="common">Harmful bloom alga</name>
    <dbReference type="NCBI Taxonomy" id="44056"/>
    <lineage>
        <taxon>Eukaryota</taxon>
        <taxon>Sar</taxon>
        <taxon>Stramenopiles</taxon>
        <taxon>Ochrophyta</taxon>
        <taxon>Pelagophyceae</taxon>
        <taxon>Pelagomonadales</taxon>
        <taxon>Pelagomonadaceae</taxon>
        <taxon>Aureococcus</taxon>
    </lineage>
</organism>
<dbReference type="PANTHER" id="PTHR43481:SF4">
    <property type="entry name" value="GLYCEROL-1-PHOSPHATE PHOSPHOHYDROLASE 1-RELATED"/>
    <property type="match status" value="1"/>
</dbReference>
<evidence type="ECO:0000313" key="1">
    <source>
        <dbReference type="EMBL" id="KAK7230570.1"/>
    </source>
</evidence>
<gene>
    <name evidence="1" type="primary">MRTO4</name>
    <name evidence="1" type="ORF">SO694_00079124</name>
</gene>
<protein>
    <submittedName>
        <fullName evidence="1">Pseudouridine 5'-phosphatase</fullName>
    </submittedName>
</protein>
<accession>A0ABR1FGX9</accession>
<proteinExistence type="predicted"/>
<dbReference type="NCBIfam" id="TIGR01509">
    <property type="entry name" value="HAD-SF-IA-v3"/>
    <property type="match status" value="1"/>
</dbReference>
<keyword evidence="2" id="KW-1185">Reference proteome</keyword>
<dbReference type="EMBL" id="JBBJCI010000427">
    <property type="protein sequence ID" value="KAK7230570.1"/>
    <property type="molecule type" value="Genomic_DNA"/>
</dbReference>
<dbReference type="InterPro" id="IPR006439">
    <property type="entry name" value="HAD-SF_hydro_IA"/>
</dbReference>
<sequence>MCLGATAKTGTPPRAVLFDFDGSLAQSEEAHRKRFVAACGVECDVDRWMDHCVGHSTEWIVDYLTGACEPGGARRPPRARDVRGVLRRRRAHGRRARAPGGARRRRRALRHRLVGPRAYIEGCLWRWGLEVAFVVAGDDAEPAEHKPSPEPYLYAAAKLGVDPLDCVCVEDSPSGIEAAGRWHPLT</sequence>
<reference evidence="1 2" key="1">
    <citation type="submission" date="2024-03" db="EMBL/GenBank/DDBJ databases">
        <title>Aureococcus anophagefferens CCMP1851 and Kratosvirus quantuckense: Draft genome of a second virus-susceptible host strain in the model system.</title>
        <authorList>
            <person name="Chase E."/>
            <person name="Truchon A.R."/>
            <person name="Schepens W."/>
            <person name="Wilhelm S.W."/>
        </authorList>
    </citation>
    <scope>NUCLEOTIDE SEQUENCE [LARGE SCALE GENOMIC DNA]</scope>
    <source>
        <strain evidence="1 2">CCMP1851</strain>
    </source>
</reference>
<dbReference type="CDD" id="cd07505">
    <property type="entry name" value="HAD_BPGM-like"/>
    <property type="match status" value="1"/>
</dbReference>